<dbReference type="RefSeq" id="WP_061128654.1">
    <property type="nucleotide sequence ID" value="NZ_FCOF02000094.1"/>
</dbReference>
<proteinExistence type="predicted"/>
<dbReference type="EMBL" id="FCOF02000094">
    <property type="protein sequence ID" value="SAK97136.1"/>
    <property type="molecule type" value="Genomic_DNA"/>
</dbReference>
<evidence type="ECO:0000313" key="2">
    <source>
        <dbReference type="Proteomes" id="UP000054870"/>
    </source>
</evidence>
<reference evidence="1" key="1">
    <citation type="submission" date="2016-01" db="EMBL/GenBank/DDBJ databases">
        <authorList>
            <person name="Peeters C."/>
        </authorList>
    </citation>
    <scope>NUCLEOTIDE SEQUENCE [LARGE SCALE GENOMIC DNA]</scope>
    <source>
        <strain evidence="1">LMG 29318</strain>
    </source>
</reference>
<dbReference type="AlphaFoldDB" id="A0A158DSK1"/>
<comment type="caution">
    <text evidence="1">The sequence shown here is derived from an EMBL/GenBank/DDBJ whole genome shotgun (WGS) entry which is preliminary data.</text>
</comment>
<keyword evidence="2" id="KW-1185">Reference proteome</keyword>
<gene>
    <name evidence="1" type="ORF">AWB75_07085</name>
</gene>
<name>A0A158DSK1_9BURK</name>
<protein>
    <submittedName>
        <fullName evidence="1">Phage transcriptional regulator AlpA</fullName>
    </submittedName>
</protein>
<sequence length="69" mass="7327">MGNTKESSAAVLPALMRLPEVEAVTRKRKGAIYLAMSQGTFPKPVRIGGRAVAWKGSSIQAWIDGLEGA</sequence>
<dbReference type="Gene3D" id="1.10.238.160">
    <property type="match status" value="1"/>
</dbReference>
<dbReference type="InterPro" id="IPR010260">
    <property type="entry name" value="AlpA"/>
</dbReference>
<dbReference type="Pfam" id="PF05930">
    <property type="entry name" value="Phage_AlpA"/>
    <property type="match status" value="1"/>
</dbReference>
<accession>A0A158DSK1</accession>
<evidence type="ECO:0000313" key="1">
    <source>
        <dbReference type="EMBL" id="SAK97136.1"/>
    </source>
</evidence>
<dbReference type="Proteomes" id="UP000054870">
    <property type="component" value="Unassembled WGS sequence"/>
</dbReference>
<dbReference type="OrthoDB" id="9182156at2"/>
<organism evidence="1 2">
    <name type="scientific">Caballeronia catudaia</name>
    <dbReference type="NCBI Taxonomy" id="1777136"/>
    <lineage>
        <taxon>Bacteria</taxon>
        <taxon>Pseudomonadati</taxon>
        <taxon>Pseudomonadota</taxon>
        <taxon>Betaproteobacteria</taxon>
        <taxon>Burkholderiales</taxon>
        <taxon>Burkholderiaceae</taxon>
        <taxon>Caballeronia</taxon>
    </lineage>
</organism>